<dbReference type="InterPro" id="IPR004839">
    <property type="entry name" value="Aminotransferase_I/II_large"/>
</dbReference>
<dbReference type="Gene3D" id="3.90.1150.10">
    <property type="entry name" value="Aspartate Aminotransferase, domain 1"/>
    <property type="match status" value="1"/>
</dbReference>
<feature type="domain" description="Aminotransferase class I/classII large" evidence="4">
    <location>
        <begin position="31"/>
        <end position="380"/>
    </location>
</feature>
<accession>A0A4R1R9L4</accession>
<evidence type="ECO:0000313" key="5">
    <source>
        <dbReference type="EMBL" id="TCL62413.1"/>
    </source>
</evidence>
<comment type="caution">
    <text evidence="5">The sequence shown here is derived from an EMBL/GenBank/DDBJ whole genome shotgun (WGS) entry which is preliminary data.</text>
</comment>
<gene>
    <name evidence="5" type="ORF">EDC14_102532</name>
</gene>
<comment type="cofactor">
    <cofactor evidence="1">
        <name>pyridoxal 5'-phosphate</name>
        <dbReference type="ChEBI" id="CHEBI:597326"/>
    </cofactor>
</comment>
<dbReference type="GO" id="GO:0008483">
    <property type="term" value="F:transaminase activity"/>
    <property type="evidence" value="ECO:0007669"/>
    <property type="project" value="UniProtKB-KW"/>
</dbReference>
<keyword evidence="3 5" id="KW-0808">Transferase</keyword>
<dbReference type="AlphaFoldDB" id="A0A4R1R9L4"/>
<dbReference type="InterPro" id="IPR015424">
    <property type="entry name" value="PyrdxlP-dep_Trfase"/>
</dbReference>
<dbReference type="GO" id="GO:0030170">
    <property type="term" value="F:pyridoxal phosphate binding"/>
    <property type="evidence" value="ECO:0007669"/>
    <property type="project" value="InterPro"/>
</dbReference>
<name>A0A4R1R9L4_HYDET</name>
<organism evidence="5 6">
    <name type="scientific">Hydrogenispora ethanolica</name>
    <dbReference type="NCBI Taxonomy" id="1082276"/>
    <lineage>
        <taxon>Bacteria</taxon>
        <taxon>Bacillati</taxon>
        <taxon>Bacillota</taxon>
        <taxon>Hydrogenispora</taxon>
    </lineage>
</organism>
<proteinExistence type="predicted"/>
<evidence type="ECO:0000256" key="1">
    <source>
        <dbReference type="ARBA" id="ARBA00001933"/>
    </source>
</evidence>
<evidence type="ECO:0000313" key="6">
    <source>
        <dbReference type="Proteomes" id="UP000295008"/>
    </source>
</evidence>
<dbReference type="OrthoDB" id="9803354at2"/>
<dbReference type="Pfam" id="PF00155">
    <property type="entry name" value="Aminotran_1_2"/>
    <property type="match status" value="1"/>
</dbReference>
<dbReference type="PANTHER" id="PTHR42832:SF3">
    <property type="entry name" value="L-GLUTAMINE--4-(METHYLSULFANYL)-2-OXOBUTANOATE AMINOTRANSFERASE"/>
    <property type="match status" value="1"/>
</dbReference>
<evidence type="ECO:0000256" key="2">
    <source>
        <dbReference type="ARBA" id="ARBA00022576"/>
    </source>
</evidence>
<dbReference type="InterPro" id="IPR015422">
    <property type="entry name" value="PyrdxlP-dep_Trfase_small"/>
</dbReference>
<keyword evidence="6" id="KW-1185">Reference proteome</keyword>
<reference evidence="5 6" key="1">
    <citation type="submission" date="2019-03" db="EMBL/GenBank/DDBJ databases">
        <title>Genomic Encyclopedia of Type Strains, Phase IV (KMG-IV): sequencing the most valuable type-strain genomes for metagenomic binning, comparative biology and taxonomic classification.</title>
        <authorList>
            <person name="Goeker M."/>
        </authorList>
    </citation>
    <scope>NUCLEOTIDE SEQUENCE [LARGE SCALE GENOMIC DNA]</scope>
    <source>
        <strain evidence="5 6">LX-B</strain>
    </source>
</reference>
<evidence type="ECO:0000256" key="3">
    <source>
        <dbReference type="ARBA" id="ARBA00022679"/>
    </source>
</evidence>
<dbReference type="InterPro" id="IPR015421">
    <property type="entry name" value="PyrdxlP-dep_Trfase_major"/>
</dbReference>
<dbReference type="Gene3D" id="3.40.640.10">
    <property type="entry name" value="Type I PLP-dependent aspartate aminotransferase-like (Major domain)"/>
    <property type="match status" value="1"/>
</dbReference>
<dbReference type="CDD" id="cd00609">
    <property type="entry name" value="AAT_like"/>
    <property type="match status" value="1"/>
</dbReference>
<dbReference type="Proteomes" id="UP000295008">
    <property type="component" value="Unassembled WGS sequence"/>
</dbReference>
<keyword evidence="2 5" id="KW-0032">Aminotransferase</keyword>
<sequence length="387" mass="42541">MQFAKRTEALNSAIFAQLDQRKKALLQAGRDAIDFSIGTPDLAPAPHIMRALHEEALRPENYRYAIADLPELVESVQQWYQRRFAVELQPDEILSMNGSQDGLAHIALTLADPGDVVLVPDPGYPIFSVGPQLAGAELYKMPLLAENDYLIDFAAIPPAVARRARLMIVSYPNNPVTAVAPPAFYERLIAFAREYGIAVLHDNAYCELVFDGAKGGSFLNYPGAKEIGLEFNSLSKSYNIPGPRLSFAVGNRELIAQLRKLKSHLDYGIFLPLQKAAIAALNGPQDCVAATVRAYQERRDLLIEGLGAIGWPIPRTPATMFMWAPIPARFRSSLEFTFELMERTGVIVVPGSSFGDGGEGYVRLAMVQPTERIQKAIAQIDACGILR</sequence>
<dbReference type="SUPFAM" id="SSF53383">
    <property type="entry name" value="PLP-dependent transferases"/>
    <property type="match status" value="1"/>
</dbReference>
<protein>
    <submittedName>
        <fullName evidence="5">LL-diaminopimelate aminotransferase</fullName>
    </submittedName>
</protein>
<evidence type="ECO:0000259" key="4">
    <source>
        <dbReference type="Pfam" id="PF00155"/>
    </source>
</evidence>
<dbReference type="EMBL" id="SLUN01000025">
    <property type="protein sequence ID" value="TCL62413.1"/>
    <property type="molecule type" value="Genomic_DNA"/>
</dbReference>
<dbReference type="RefSeq" id="WP_132015700.1">
    <property type="nucleotide sequence ID" value="NZ_SLUN01000025.1"/>
</dbReference>
<dbReference type="PANTHER" id="PTHR42832">
    <property type="entry name" value="AMINO ACID AMINOTRANSFERASE"/>
    <property type="match status" value="1"/>
</dbReference>
<dbReference type="InterPro" id="IPR050881">
    <property type="entry name" value="LL-DAP_aminotransferase"/>
</dbReference>